<dbReference type="EMBL" id="FWEW01000062">
    <property type="protein sequence ID" value="SLM33578.1"/>
    <property type="molecule type" value="Genomic_DNA"/>
</dbReference>
<keyword evidence="1" id="KW-0032">Aminotransferase</keyword>
<dbReference type="InterPro" id="IPR036038">
    <property type="entry name" value="Aminotransferase-like"/>
</dbReference>
<sequence length="280" mass="31053">MSASRLPDVPTDFQVISSIRCDENLQGLRTNSELGRNPEQPCIYYMLRYHRDRMLAAATEFSWSKACRALDGEKGLMFLEQILNEHVKSQSSSIPPAEAMQLRILLSSAGEINLSSTVTPPLNPAVFFPPTLFQPPSLSTFPTRWRALLSLVPVAPTPYTKHKTNLRTPYDLARSRLPASAPGSRAVSVVDEALLINEAGEIMEGSITTPYFFREGRWVTPAARCGGNLGTTRRWALETGMCVEGVVKGKEIRDKEEIWVSNGVRGFGWGRVELEPSRGT</sequence>
<dbReference type="GO" id="GO:0008483">
    <property type="term" value="F:transaminase activity"/>
    <property type="evidence" value="ECO:0007669"/>
    <property type="project" value="UniProtKB-KW"/>
</dbReference>
<dbReference type="Pfam" id="PF01063">
    <property type="entry name" value="Aminotran_4"/>
    <property type="match status" value="1"/>
</dbReference>
<evidence type="ECO:0000313" key="1">
    <source>
        <dbReference type="EMBL" id="SLM33578.1"/>
    </source>
</evidence>
<dbReference type="InterPro" id="IPR001544">
    <property type="entry name" value="Aminotrans_IV"/>
</dbReference>
<organism evidence="1 2">
    <name type="scientific">Lasallia pustulata</name>
    <dbReference type="NCBI Taxonomy" id="136370"/>
    <lineage>
        <taxon>Eukaryota</taxon>
        <taxon>Fungi</taxon>
        <taxon>Dikarya</taxon>
        <taxon>Ascomycota</taxon>
        <taxon>Pezizomycotina</taxon>
        <taxon>Lecanoromycetes</taxon>
        <taxon>OSLEUM clade</taxon>
        <taxon>Umbilicariomycetidae</taxon>
        <taxon>Umbilicariales</taxon>
        <taxon>Umbilicariaceae</taxon>
        <taxon>Lasallia</taxon>
    </lineage>
</organism>
<evidence type="ECO:0000313" key="2">
    <source>
        <dbReference type="Proteomes" id="UP000192927"/>
    </source>
</evidence>
<dbReference type="Gene3D" id="3.20.10.10">
    <property type="entry name" value="D-amino Acid Aminotransferase, subunit A, domain 2"/>
    <property type="match status" value="1"/>
</dbReference>
<dbReference type="InterPro" id="IPR043132">
    <property type="entry name" value="BCAT-like_C"/>
</dbReference>
<keyword evidence="1" id="KW-0808">Transferase</keyword>
<keyword evidence="2" id="KW-1185">Reference proteome</keyword>
<reference evidence="2" key="1">
    <citation type="submission" date="2017-03" db="EMBL/GenBank/DDBJ databases">
        <authorList>
            <person name="Sharma R."/>
            <person name="Thines M."/>
        </authorList>
    </citation>
    <scope>NUCLEOTIDE SEQUENCE [LARGE SCALE GENOMIC DNA]</scope>
</reference>
<dbReference type="AlphaFoldDB" id="A0A1W5CRV6"/>
<protein>
    <submittedName>
        <fullName evidence="1">Aminotransferase, class IV</fullName>
    </submittedName>
</protein>
<proteinExistence type="predicted"/>
<accession>A0A1W5CRV6</accession>
<dbReference type="SUPFAM" id="SSF56752">
    <property type="entry name" value="D-aminoacid aminotransferase-like PLP-dependent enzymes"/>
    <property type="match status" value="1"/>
</dbReference>
<name>A0A1W5CRV6_9LECA</name>
<dbReference type="Proteomes" id="UP000192927">
    <property type="component" value="Unassembled WGS sequence"/>
</dbReference>